<dbReference type="EMBL" id="JBAJEX010000009">
    <property type="protein sequence ID" value="MEO1767699.1"/>
    <property type="molecule type" value="Genomic_DNA"/>
</dbReference>
<dbReference type="SUPFAM" id="SSF103088">
    <property type="entry name" value="OmpA-like"/>
    <property type="match status" value="1"/>
</dbReference>
<organism evidence="4 5">
    <name type="scientific">Thiobacter aerophilum</name>
    <dbReference type="NCBI Taxonomy" id="3121275"/>
    <lineage>
        <taxon>Bacteria</taxon>
        <taxon>Pseudomonadati</taxon>
        <taxon>Pseudomonadota</taxon>
        <taxon>Betaproteobacteria</taxon>
        <taxon>Burkholderiales</taxon>
        <taxon>Thiobacteraceae</taxon>
        <taxon>Thiobacter</taxon>
    </lineage>
</organism>
<evidence type="ECO:0000259" key="3">
    <source>
        <dbReference type="PROSITE" id="PS51123"/>
    </source>
</evidence>
<evidence type="ECO:0000256" key="2">
    <source>
        <dbReference type="SAM" id="SignalP"/>
    </source>
</evidence>
<evidence type="ECO:0000256" key="1">
    <source>
        <dbReference type="PROSITE-ProRule" id="PRU00473"/>
    </source>
</evidence>
<accession>A0ABV0EGG7</accession>
<dbReference type="PROSITE" id="PS51123">
    <property type="entry name" value="OMPA_2"/>
    <property type="match status" value="1"/>
</dbReference>
<feature type="signal peptide" evidence="2">
    <location>
        <begin position="1"/>
        <end position="22"/>
    </location>
</feature>
<dbReference type="Gene3D" id="3.30.1330.60">
    <property type="entry name" value="OmpA-like domain"/>
    <property type="match status" value="1"/>
</dbReference>
<keyword evidence="2" id="KW-0732">Signal</keyword>
<keyword evidence="1" id="KW-0472">Membrane</keyword>
<protein>
    <submittedName>
        <fullName evidence="4">OmpA family protein</fullName>
    </submittedName>
</protein>
<reference evidence="4 5" key="1">
    <citation type="submission" date="2024-02" db="EMBL/GenBank/DDBJ databases">
        <title>New thermophilic sulfur-oxidizing bacteria from a hot springs of the Uzon caldera (Kamchatka, Russia).</title>
        <authorList>
            <person name="Dukat A.M."/>
            <person name="Elcheninov A.G."/>
            <person name="Frolov E.N."/>
        </authorList>
    </citation>
    <scope>NUCLEOTIDE SEQUENCE [LARGE SCALE GENOMIC DNA]</scope>
    <source>
        <strain evidence="4 5">AK1</strain>
    </source>
</reference>
<dbReference type="CDD" id="cd07185">
    <property type="entry name" value="OmpA_C-like"/>
    <property type="match status" value="1"/>
</dbReference>
<dbReference type="Proteomes" id="UP001482231">
    <property type="component" value="Unassembled WGS sequence"/>
</dbReference>
<dbReference type="PANTHER" id="PTHR30329">
    <property type="entry name" value="STATOR ELEMENT OF FLAGELLAR MOTOR COMPLEX"/>
    <property type="match status" value="1"/>
</dbReference>
<dbReference type="Pfam" id="PF00691">
    <property type="entry name" value="OmpA"/>
    <property type="match status" value="1"/>
</dbReference>
<dbReference type="InterPro" id="IPR050330">
    <property type="entry name" value="Bact_OuterMem_StrucFunc"/>
</dbReference>
<dbReference type="InterPro" id="IPR036737">
    <property type="entry name" value="OmpA-like_sf"/>
</dbReference>
<gene>
    <name evidence="4" type="ORF">V6E02_10800</name>
</gene>
<dbReference type="InterPro" id="IPR006665">
    <property type="entry name" value="OmpA-like"/>
</dbReference>
<feature type="chain" id="PRO_5047025229" evidence="2">
    <location>
        <begin position="23"/>
        <end position="195"/>
    </location>
</feature>
<dbReference type="RefSeq" id="WP_347308810.1">
    <property type="nucleotide sequence ID" value="NZ_JBAJEX010000009.1"/>
</dbReference>
<comment type="caution">
    <text evidence="4">The sequence shown here is derived from an EMBL/GenBank/DDBJ whole genome shotgun (WGS) entry which is preliminary data.</text>
</comment>
<keyword evidence="5" id="KW-1185">Reference proteome</keyword>
<dbReference type="PROSITE" id="PS51257">
    <property type="entry name" value="PROKAR_LIPOPROTEIN"/>
    <property type="match status" value="1"/>
</dbReference>
<evidence type="ECO:0000313" key="4">
    <source>
        <dbReference type="EMBL" id="MEO1767699.1"/>
    </source>
</evidence>
<proteinExistence type="predicted"/>
<evidence type="ECO:0000313" key="5">
    <source>
        <dbReference type="Proteomes" id="UP001482231"/>
    </source>
</evidence>
<sequence>MKRALAACLVAPAFLAGCVSMSQPRQEDEPPQRVNVGWIKRDWRVCNEDECPKPTPKTVVITPPQAQVAIKPIEPPKQTVTVREPVVVHFDFAKAVPVGDWKHALETVERQVAPSDSLLIKAYTDDLGSERYNDRLARQRAAFVLSQLKALGIKNPMEVKAKGKCCYVAPNDTDAGRAANRRAEVHFITPKEINK</sequence>
<feature type="domain" description="OmpA-like" evidence="3">
    <location>
        <begin position="77"/>
        <end position="191"/>
    </location>
</feature>
<dbReference type="PANTHER" id="PTHR30329:SF21">
    <property type="entry name" value="LIPOPROTEIN YIAD-RELATED"/>
    <property type="match status" value="1"/>
</dbReference>
<name>A0ABV0EGG7_9BURK</name>